<reference evidence="2" key="1">
    <citation type="journal article" date="2020" name="Stud. Mycol.">
        <title>101 Dothideomycetes genomes: a test case for predicting lifestyles and emergence of pathogens.</title>
        <authorList>
            <person name="Haridas S."/>
            <person name="Albert R."/>
            <person name="Binder M."/>
            <person name="Bloem J."/>
            <person name="Labutti K."/>
            <person name="Salamov A."/>
            <person name="Andreopoulos B."/>
            <person name="Baker S."/>
            <person name="Barry K."/>
            <person name="Bills G."/>
            <person name="Bluhm B."/>
            <person name="Cannon C."/>
            <person name="Castanera R."/>
            <person name="Culley D."/>
            <person name="Daum C."/>
            <person name="Ezra D."/>
            <person name="Gonzalez J."/>
            <person name="Henrissat B."/>
            <person name="Kuo A."/>
            <person name="Liang C."/>
            <person name="Lipzen A."/>
            <person name="Lutzoni F."/>
            <person name="Magnuson J."/>
            <person name="Mondo S."/>
            <person name="Nolan M."/>
            <person name="Ohm R."/>
            <person name="Pangilinan J."/>
            <person name="Park H.-J."/>
            <person name="Ramirez L."/>
            <person name="Alfaro M."/>
            <person name="Sun H."/>
            <person name="Tritt A."/>
            <person name="Yoshinaga Y."/>
            <person name="Zwiers L.-H."/>
            <person name="Turgeon B."/>
            <person name="Goodwin S."/>
            <person name="Spatafora J."/>
            <person name="Crous P."/>
            <person name="Grigoriev I."/>
        </authorList>
    </citation>
    <scope>NUCLEOTIDE SEQUENCE</scope>
    <source>
        <strain evidence="2">CBS 121410</strain>
    </source>
</reference>
<evidence type="ECO:0000313" key="2">
    <source>
        <dbReference type="EMBL" id="KAF2090573.1"/>
    </source>
</evidence>
<name>A0A9P4HZ55_9PEZI</name>
<gene>
    <name evidence="2" type="ORF">K490DRAFT_61892</name>
</gene>
<feature type="region of interest" description="Disordered" evidence="1">
    <location>
        <begin position="25"/>
        <end position="155"/>
    </location>
</feature>
<protein>
    <submittedName>
        <fullName evidence="2">Uncharacterized protein</fullName>
    </submittedName>
</protein>
<feature type="compositionally biased region" description="Pro residues" evidence="1">
    <location>
        <begin position="32"/>
        <end position="63"/>
    </location>
</feature>
<accession>A0A9P4HZ55</accession>
<evidence type="ECO:0000256" key="1">
    <source>
        <dbReference type="SAM" id="MobiDB-lite"/>
    </source>
</evidence>
<organism evidence="2 3">
    <name type="scientific">Saccharata proteae CBS 121410</name>
    <dbReference type="NCBI Taxonomy" id="1314787"/>
    <lineage>
        <taxon>Eukaryota</taxon>
        <taxon>Fungi</taxon>
        <taxon>Dikarya</taxon>
        <taxon>Ascomycota</taxon>
        <taxon>Pezizomycotina</taxon>
        <taxon>Dothideomycetes</taxon>
        <taxon>Dothideomycetes incertae sedis</taxon>
        <taxon>Botryosphaeriales</taxon>
        <taxon>Saccharataceae</taxon>
        <taxon>Saccharata</taxon>
    </lineage>
</organism>
<proteinExistence type="predicted"/>
<dbReference type="Proteomes" id="UP000799776">
    <property type="component" value="Unassembled WGS sequence"/>
</dbReference>
<dbReference type="AlphaFoldDB" id="A0A9P4HZ55"/>
<feature type="compositionally biased region" description="Basic and acidic residues" evidence="1">
    <location>
        <begin position="116"/>
        <end position="135"/>
    </location>
</feature>
<dbReference type="EMBL" id="ML978712">
    <property type="protein sequence ID" value="KAF2090573.1"/>
    <property type="molecule type" value="Genomic_DNA"/>
</dbReference>
<sequence>MTDETTPTSTKRRLDRLRTYLAGLRYRMRYGVPPPTAPPSPQPPTPSRPPVRPPRYPRHPSPAPRRARPVEGRNGRLPRTLAVRHRTPTPPPPYDDDPPAYSSPQDSRPALNDSDVAERPREGEEGGVEHVDRDTAAAAAEGNMWLSENGDEGRA</sequence>
<comment type="caution">
    <text evidence="2">The sequence shown here is derived from an EMBL/GenBank/DDBJ whole genome shotgun (WGS) entry which is preliminary data.</text>
</comment>
<keyword evidence="3" id="KW-1185">Reference proteome</keyword>
<evidence type="ECO:0000313" key="3">
    <source>
        <dbReference type="Proteomes" id="UP000799776"/>
    </source>
</evidence>